<feature type="zinc finger region" description="C3H1-type" evidence="6">
    <location>
        <begin position="310"/>
        <end position="338"/>
    </location>
</feature>
<dbReference type="InterPro" id="IPR000571">
    <property type="entry name" value="Znf_CCCH"/>
</dbReference>
<evidence type="ECO:0000256" key="5">
    <source>
        <dbReference type="ARBA" id="ARBA00023125"/>
    </source>
</evidence>
<dbReference type="SMART" id="SM00356">
    <property type="entry name" value="ZnF_C3H1"/>
    <property type="match status" value="6"/>
</dbReference>
<organism evidence="9 10">
    <name type="scientific">Castilleja foliolosa</name>
    <dbReference type="NCBI Taxonomy" id="1961234"/>
    <lineage>
        <taxon>Eukaryota</taxon>
        <taxon>Viridiplantae</taxon>
        <taxon>Streptophyta</taxon>
        <taxon>Embryophyta</taxon>
        <taxon>Tracheophyta</taxon>
        <taxon>Spermatophyta</taxon>
        <taxon>Magnoliopsida</taxon>
        <taxon>eudicotyledons</taxon>
        <taxon>Gunneridae</taxon>
        <taxon>Pentapetalae</taxon>
        <taxon>asterids</taxon>
        <taxon>lamiids</taxon>
        <taxon>Lamiales</taxon>
        <taxon>Orobanchaceae</taxon>
        <taxon>Pedicularideae</taxon>
        <taxon>Castillejinae</taxon>
        <taxon>Castilleja</taxon>
    </lineage>
</organism>
<dbReference type="PANTHER" id="PTHR12506:SF82">
    <property type="entry name" value="ZINC FINGER CCCH DOMAIN-CONTAINING PROTEIN 64-RELATED"/>
    <property type="match status" value="1"/>
</dbReference>
<dbReference type="PANTHER" id="PTHR12506">
    <property type="entry name" value="PROTEIN PHOSPHATASE RELATED"/>
    <property type="match status" value="1"/>
</dbReference>
<dbReference type="EMBL" id="JAVIJP010000039">
    <property type="protein sequence ID" value="KAL3627181.1"/>
    <property type="molecule type" value="Genomic_DNA"/>
</dbReference>
<feature type="domain" description="C3H1-type" evidence="8">
    <location>
        <begin position="141"/>
        <end position="169"/>
    </location>
</feature>
<feature type="zinc finger region" description="C3H1-type" evidence="6">
    <location>
        <begin position="193"/>
        <end position="221"/>
    </location>
</feature>
<feature type="region of interest" description="Disordered" evidence="7">
    <location>
        <begin position="468"/>
        <end position="499"/>
    </location>
</feature>
<dbReference type="FunFam" id="4.10.1000.10:FF:000033">
    <property type="entry name" value="zinc finger CCCH domain-containing protein 37"/>
    <property type="match status" value="1"/>
</dbReference>
<dbReference type="GO" id="GO:0008270">
    <property type="term" value="F:zinc ion binding"/>
    <property type="evidence" value="ECO:0007669"/>
    <property type="project" value="UniProtKB-KW"/>
</dbReference>
<keyword evidence="1 6" id="KW-0479">Metal-binding</keyword>
<dbReference type="PROSITE" id="PS50103">
    <property type="entry name" value="ZF_C3H1"/>
    <property type="match status" value="6"/>
</dbReference>
<keyword evidence="2" id="KW-0677">Repeat</keyword>
<gene>
    <name evidence="9" type="primary">HUA1_3</name>
    <name evidence="9" type="ORF">CASFOL_028544</name>
</gene>
<keyword evidence="4 6" id="KW-0862">Zinc</keyword>
<dbReference type="GO" id="GO:0003729">
    <property type="term" value="F:mRNA binding"/>
    <property type="evidence" value="ECO:0007669"/>
    <property type="project" value="UniProtKB-ARBA"/>
</dbReference>
<keyword evidence="5" id="KW-0238">DNA-binding</keyword>
<feature type="domain" description="C3H1-type" evidence="8">
    <location>
        <begin position="310"/>
        <end position="338"/>
    </location>
</feature>
<dbReference type="Pfam" id="PF00642">
    <property type="entry name" value="zf-CCCH"/>
    <property type="match status" value="6"/>
</dbReference>
<evidence type="ECO:0000259" key="8">
    <source>
        <dbReference type="PROSITE" id="PS50103"/>
    </source>
</evidence>
<dbReference type="GO" id="GO:0003677">
    <property type="term" value="F:DNA binding"/>
    <property type="evidence" value="ECO:0007669"/>
    <property type="project" value="UniProtKB-KW"/>
</dbReference>
<feature type="domain" description="C3H1-type" evidence="8">
    <location>
        <begin position="387"/>
        <end position="415"/>
    </location>
</feature>
<sequence length="499" mass="54449">MAKQLYGYSSGTYGGGSTGSIYTARSTADSYRSGDTASRFLSADSQSALSSLYNTDNYSSRLSGISITTPTHSYGPPGVDAGSTAVDSIYAGLKRTSAESLYHQTLLGAHNKQTEAWYSANALSKRPRYESTSHLPIYPQRPGEKDCDYYMQTRTCKFQDTCKFDHPIWVPEGGIPDWKEVPPTLIEFQLPERPEEPDCPFFLKTQRCKFGARCKFNHPKDRIPPSGALEDGDAFVLPERPSEPSCTFYMKTGKCKFGPTCKFHHPKGVQISSGDGIGTEVQNNIYGDATTVQPTFAPASLHNTKGLPIRPGEEECPFYLKTGSCKYGATCRYSHPDIYSAIAPTLLTSPSAHFNLGLVASTSSLLPSYDSRLTQTTLGLGSIYPQRPGQPECDFYMKTGICKFGITCKFNHPIDRSKPQAPGTDSQQDNVKLTLAGLPRREGAIHCPYYMKTGTCKFGATCKFDHPPPGEVMAAATSQQTSSPAAGEEEKEGKEDGDD</sequence>
<evidence type="ECO:0000256" key="2">
    <source>
        <dbReference type="ARBA" id="ARBA00022737"/>
    </source>
</evidence>
<evidence type="ECO:0000313" key="9">
    <source>
        <dbReference type="EMBL" id="KAL3627181.1"/>
    </source>
</evidence>
<feature type="compositionally biased region" description="Acidic residues" evidence="7">
    <location>
        <begin position="487"/>
        <end position="499"/>
    </location>
</feature>
<evidence type="ECO:0000256" key="4">
    <source>
        <dbReference type="ARBA" id="ARBA00022833"/>
    </source>
</evidence>
<proteinExistence type="predicted"/>
<dbReference type="Gene3D" id="2.30.30.1190">
    <property type="match status" value="2"/>
</dbReference>
<dbReference type="AlphaFoldDB" id="A0ABD3CCX7"/>
<dbReference type="InterPro" id="IPR036855">
    <property type="entry name" value="Znf_CCCH_sf"/>
</dbReference>
<feature type="domain" description="C3H1-type" evidence="8">
    <location>
        <begin position="441"/>
        <end position="469"/>
    </location>
</feature>
<dbReference type="Proteomes" id="UP001632038">
    <property type="component" value="Unassembled WGS sequence"/>
</dbReference>
<keyword evidence="3 6" id="KW-0863">Zinc-finger</keyword>
<feature type="zinc finger region" description="C3H1-type" evidence="6">
    <location>
        <begin position="387"/>
        <end position="415"/>
    </location>
</feature>
<name>A0ABD3CCX7_9LAMI</name>
<keyword evidence="10" id="KW-1185">Reference proteome</keyword>
<dbReference type="InterPro" id="IPR050974">
    <property type="entry name" value="Plant_ZF_CCCH"/>
</dbReference>
<comment type="caution">
    <text evidence="9">The sequence shown here is derived from an EMBL/GenBank/DDBJ whole genome shotgun (WGS) entry which is preliminary data.</text>
</comment>
<evidence type="ECO:0000313" key="10">
    <source>
        <dbReference type="Proteomes" id="UP001632038"/>
    </source>
</evidence>
<feature type="zinc finger region" description="C3H1-type" evidence="6">
    <location>
        <begin position="441"/>
        <end position="469"/>
    </location>
</feature>
<accession>A0ABD3CCX7</accession>
<evidence type="ECO:0000256" key="7">
    <source>
        <dbReference type="SAM" id="MobiDB-lite"/>
    </source>
</evidence>
<evidence type="ECO:0000256" key="1">
    <source>
        <dbReference type="ARBA" id="ARBA00022723"/>
    </source>
</evidence>
<feature type="zinc finger region" description="C3H1-type" evidence="6">
    <location>
        <begin position="141"/>
        <end position="169"/>
    </location>
</feature>
<feature type="compositionally biased region" description="Low complexity" evidence="7">
    <location>
        <begin position="474"/>
        <end position="486"/>
    </location>
</feature>
<evidence type="ECO:0000256" key="3">
    <source>
        <dbReference type="ARBA" id="ARBA00022771"/>
    </source>
</evidence>
<feature type="domain" description="C3H1-type" evidence="8">
    <location>
        <begin position="240"/>
        <end position="268"/>
    </location>
</feature>
<dbReference type="SUPFAM" id="SSF90229">
    <property type="entry name" value="CCCH zinc finger"/>
    <property type="match status" value="6"/>
</dbReference>
<dbReference type="Gene3D" id="4.10.1000.10">
    <property type="entry name" value="Zinc finger, CCCH-type"/>
    <property type="match status" value="2"/>
</dbReference>
<reference evidence="10" key="1">
    <citation type="journal article" date="2024" name="IScience">
        <title>Strigolactones Initiate the Formation of Haustorium-like Structures in Castilleja.</title>
        <authorList>
            <person name="Buerger M."/>
            <person name="Peterson D."/>
            <person name="Chory J."/>
        </authorList>
    </citation>
    <scope>NUCLEOTIDE SEQUENCE [LARGE SCALE GENOMIC DNA]</scope>
</reference>
<evidence type="ECO:0000256" key="6">
    <source>
        <dbReference type="PROSITE-ProRule" id="PRU00723"/>
    </source>
</evidence>
<feature type="zinc finger region" description="C3H1-type" evidence="6">
    <location>
        <begin position="240"/>
        <end position="268"/>
    </location>
</feature>
<protein>
    <submittedName>
        <fullName evidence="9">Zinc finger CCCH domain-containing protein 37</fullName>
    </submittedName>
</protein>
<feature type="domain" description="C3H1-type" evidence="8">
    <location>
        <begin position="193"/>
        <end position="221"/>
    </location>
</feature>